<accession>A0ACC1T9K2</accession>
<comment type="caution">
    <text evidence="1">The sequence shown here is derived from an EMBL/GenBank/DDBJ whole genome shotgun (WGS) entry which is preliminary data.</text>
</comment>
<reference evidence="1" key="1">
    <citation type="submission" date="2022-07" db="EMBL/GenBank/DDBJ databases">
        <title>Genome Sequence of Phlebia brevispora.</title>
        <authorList>
            <person name="Buettner E."/>
        </authorList>
    </citation>
    <scope>NUCLEOTIDE SEQUENCE</scope>
    <source>
        <strain evidence="1">MPL23</strain>
    </source>
</reference>
<sequence length="303" mass="35215">MSSLQFYICVPRHYEPIKEPFSFSELPVEGHDPTETSSASDRTLSFRSTEVIYDYDTRVYRGIFTDQDGQETKAVCKFVLDAGTQVKRRFQREAKMYQTKLRDLQGYCIPRFYGLYSGQVVGNNSMCMILEDCGESVGTYDTISMEWCIMAVRILMAIHKRGVQHNDFHPRNLIIDNFEKPTRLVVVDFEHATQHECRRELDLDLYTLPPFMCEFNCNELWDAADNTLVWTPSSVCIFGGFVSVRDFTTPEELLALAPDYDDRYEPEEALKRAKAVIRGYLRQWKDRKPYVLGNVRETLLPVK</sequence>
<organism evidence="1 2">
    <name type="scientific">Phlebia brevispora</name>
    <dbReference type="NCBI Taxonomy" id="194682"/>
    <lineage>
        <taxon>Eukaryota</taxon>
        <taxon>Fungi</taxon>
        <taxon>Dikarya</taxon>
        <taxon>Basidiomycota</taxon>
        <taxon>Agaricomycotina</taxon>
        <taxon>Agaricomycetes</taxon>
        <taxon>Polyporales</taxon>
        <taxon>Meruliaceae</taxon>
        <taxon>Phlebia</taxon>
    </lineage>
</organism>
<evidence type="ECO:0000313" key="2">
    <source>
        <dbReference type="Proteomes" id="UP001148662"/>
    </source>
</evidence>
<dbReference type="Proteomes" id="UP001148662">
    <property type="component" value="Unassembled WGS sequence"/>
</dbReference>
<name>A0ACC1T9K2_9APHY</name>
<gene>
    <name evidence="1" type="ORF">NM688_g2067</name>
</gene>
<keyword evidence="2" id="KW-1185">Reference proteome</keyword>
<protein>
    <submittedName>
        <fullName evidence="1">Uncharacterized protein</fullName>
    </submittedName>
</protein>
<evidence type="ECO:0000313" key="1">
    <source>
        <dbReference type="EMBL" id="KAJ3556367.1"/>
    </source>
</evidence>
<proteinExistence type="predicted"/>
<dbReference type="EMBL" id="JANHOG010000247">
    <property type="protein sequence ID" value="KAJ3556367.1"/>
    <property type="molecule type" value="Genomic_DNA"/>
</dbReference>